<evidence type="ECO:0000313" key="2">
    <source>
        <dbReference type="Proteomes" id="UP000254925"/>
    </source>
</evidence>
<comment type="caution">
    <text evidence="1">The sequence shown here is derived from an EMBL/GenBank/DDBJ whole genome shotgun (WGS) entry which is preliminary data.</text>
</comment>
<gene>
    <name evidence="1" type="ORF">DES45_11656</name>
</gene>
<name>A0A370H712_9HYPH</name>
<sequence>RVRHPLQPLHPETRKGLLEIARRLDPVVLRWGR</sequence>
<proteinExistence type="predicted"/>
<feature type="non-terminal residue" evidence="1">
    <location>
        <position position="1"/>
    </location>
</feature>
<dbReference type="Proteomes" id="UP000254925">
    <property type="component" value="Unassembled WGS sequence"/>
</dbReference>
<dbReference type="EMBL" id="QQBB01000016">
    <property type="protein sequence ID" value="RDI52289.1"/>
    <property type="molecule type" value="Genomic_DNA"/>
</dbReference>
<accession>A0A370H712</accession>
<evidence type="ECO:0008006" key="3">
    <source>
        <dbReference type="Google" id="ProtNLM"/>
    </source>
</evidence>
<keyword evidence="2" id="KW-1185">Reference proteome</keyword>
<dbReference type="AlphaFoldDB" id="A0A370H712"/>
<reference evidence="1 2" key="1">
    <citation type="submission" date="2018-07" db="EMBL/GenBank/DDBJ databases">
        <title>Genomic Encyclopedia of Type Strains, Phase IV (KMG-IV): sequencing the most valuable type-strain genomes for metagenomic binning, comparative biology and taxonomic classification.</title>
        <authorList>
            <person name="Goeker M."/>
        </authorList>
    </citation>
    <scope>NUCLEOTIDE SEQUENCE [LARGE SCALE GENOMIC DNA]</scope>
    <source>
        <strain evidence="1 2">DSM 14364</strain>
    </source>
</reference>
<protein>
    <recommendedName>
        <fullName evidence="3">Dihydrodipicolinate synthase family protein</fullName>
    </recommendedName>
</protein>
<organism evidence="1 2">
    <name type="scientific">Microvirga subterranea</name>
    <dbReference type="NCBI Taxonomy" id="186651"/>
    <lineage>
        <taxon>Bacteria</taxon>
        <taxon>Pseudomonadati</taxon>
        <taxon>Pseudomonadota</taxon>
        <taxon>Alphaproteobacteria</taxon>
        <taxon>Hyphomicrobiales</taxon>
        <taxon>Methylobacteriaceae</taxon>
        <taxon>Microvirga</taxon>
    </lineage>
</organism>
<evidence type="ECO:0000313" key="1">
    <source>
        <dbReference type="EMBL" id="RDI52289.1"/>
    </source>
</evidence>